<keyword evidence="4" id="KW-1185">Reference proteome</keyword>
<gene>
    <name evidence="3" type="ORF">BCONGLO52_23890</name>
</gene>
<feature type="transmembrane region" description="Helical" evidence="2">
    <location>
        <begin position="49"/>
        <end position="67"/>
    </location>
</feature>
<evidence type="ECO:0000313" key="4">
    <source>
        <dbReference type="Proteomes" id="UP001144451"/>
    </source>
</evidence>
<feature type="region of interest" description="Disordered" evidence="1">
    <location>
        <begin position="1"/>
        <end position="35"/>
    </location>
</feature>
<keyword evidence="2" id="KW-0812">Transmembrane</keyword>
<evidence type="ECO:0000313" key="3">
    <source>
        <dbReference type="EMBL" id="GLI31548.1"/>
    </source>
</evidence>
<dbReference type="EMBL" id="BSDQ01000001">
    <property type="protein sequence ID" value="GLI31548.1"/>
    <property type="molecule type" value="Genomic_DNA"/>
</dbReference>
<evidence type="ECO:0000256" key="1">
    <source>
        <dbReference type="SAM" id="MobiDB-lite"/>
    </source>
</evidence>
<sequence>MRETMVGMSASAVPPAAESPSERSAAGAAPVSGSGAGTPLHREHLLPGVGAWVIGMAIGAALGLVIVPLHLGAAIALSAVSIVIAIVLLISYSPVLEVSDGRFRLGRARIDVTELGEPQVLRGEDWALTIGQDFEPLAHHEVRGWTRSGIRVEVLDPEDPTTAWVASTRRPEDLALALRTAQQQARRAA</sequence>
<evidence type="ECO:0000256" key="2">
    <source>
        <dbReference type="SAM" id="Phobius"/>
    </source>
</evidence>
<protein>
    <recommendedName>
        <fullName evidence="5">DUF3093 domain-containing protein</fullName>
    </recommendedName>
</protein>
<evidence type="ECO:0008006" key="5">
    <source>
        <dbReference type="Google" id="ProtNLM"/>
    </source>
</evidence>
<keyword evidence="2" id="KW-1133">Transmembrane helix</keyword>
<name>A0ABQ5RI37_9MICO</name>
<reference evidence="3" key="1">
    <citation type="submission" date="2022-12" db="EMBL/GenBank/DDBJ databases">
        <title>Reference genome sequencing for broad-spectrum identification of bacterial and archaeal isolates by mass spectrometry.</title>
        <authorList>
            <person name="Sekiguchi Y."/>
            <person name="Tourlousse D.M."/>
        </authorList>
    </citation>
    <scope>NUCLEOTIDE SEQUENCE</scope>
    <source>
        <strain evidence="3">5-2</strain>
    </source>
</reference>
<proteinExistence type="predicted"/>
<accession>A0ABQ5RI37</accession>
<feature type="compositionally biased region" description="Low complexity" evidence="1">
    <location>
        <begin position="9"/>
        <end position="33"/>
    </location>
</feature>
<dbReference type="Proteomes" id="UP001144451">
    <property type="component" value="Unassembled WGS sequence"/>
</dbReference>
<dbReference type="InterPro" id="IPR021443">
    <property type="entry name" value="DUF3093"/>
</dbReference>
<keyword evidence="2" id="KW-0472">Membrane</keyword>
<comment type="caution">
    <text evidence="3">The sequence shown here is derived from an EMBL/GenBank/DDBJ whole genome shotgun (WGS) entry which is preliminary data.</text>
</comment>
<dbReference type="Pfam" id="PF11292">
    <property type="entry name" value="DUF3093"/>
    <property type="match status" value="1"/>
</dbReference>
<organism evidence="3 4">
    <name type="scientific">Brachybacterium conglomeratum</name>
    <dbReference type="NCBI Taxonomy" id="47846"/>
    <lineage>
        <taxon>Bacteria</taxon>
        <taxon>Bacillati</taxon>
        <taxon>Actinomycetota</taxon>
        <taxon>Actinomycetes</taxon>
        <taxon>Micrococcales</taxon>
        <taxon>Dermabacteraceae</taxon>
        <taxon>Brachybacterium</taxon>
    </lineage>
</organism>
<feature type="transmembrane region" description="Helical" evidence="2">
    <location>
        <begin position="73"/>
        <end position="95"/>
    </location>
</feature>